<protein>
    <submittedName>
        <fullName evidence="1">Uncharacterized protein</fullName>
    </submittedName>
</protein>
<gene>
    <name evidence="1" type="ORF">DILT_LOCUS1270</name>
</gene>
<evidence type="ECO:0000313" key="1">
    <source>
        <dbReference type="EMBL" id="VDK41606.1"/>
    </source>
</evidence>
<organism evidence="1 2">
    <name type="scientific">Dibothriocephalus latus</name>
    <name type="common">Fish tapeworm</name>
    <name type="synonym">Diphyllobothrium latum</name>
    <dbReference type="NCBI Taxonomy" id="60516"/>
    <lineage>
        <taxon>Eukaryota</taxon>
        <taxon>Metazoa</taxon>
        <taxon>Spiralia</taxon>
        <taxon>Lophotrochozoa</taxon>
        <taxon>Platyhelminthes</taxon>
        <taxon>Cestoda</taxon>
        <taxon>Eucestoda</taxon>
        <taxon>Diphyllobothriidea</taxon>
        <taxon>Diphyllobothriidae</taxon>
        <taxon>Dibothriocephalus</taxon>
    </lineage>
</organism>
<evidence type="ECO:0000313" key="2">
    <source>
        <dbReference type="Proteomes" id="UP000281553"/>
    </source>
</evidence>
<sequence length="55" mass="6413">MAGQCNAAIIEPDRVYACLMEARRSPSMPEECKYRLFELEFIVSRDITLDKNLFQ</sequence>
<dbReference type="EMBL" id="UYRU01007982">
    <property type="protein sequence ID" value="VDK41606.1"/>
    <property type="molecule type" value="Genomic_DNA"/>
</dbReference>
<accession>A0A3P6PNW1</accession>
<dbReference type="Proteomes" id="UP000281553">
    <property type="component" value="Unassembled WGS sequence"/>
</dbReference>
<keyword evidence="2" id="KW-1185">Reference proteome</keyword>
<proteinExistence type="predicted"/>
<reference evidence="1 2" key="1">
    <citation type="submission" date="2018-11" db="EMBL/GenBank/DDBJ databases">
        <authorList>
            <consortium name="Pathogen Informatics"/>
        </authorList>
    </citation>
    <scope>NUCLEOTIDE SEQUENCE [LARGE SCALE GENOMIC DNA]</scope>
</reference>
<dbReference type="AlphaFoldDB" id="A0A3P6PNW1"/>
<name>A0A3P6PNW1_DIBLA</name>